<dbReference type="Proteomes" id="UP000235005">
    <property type="component" value="Unassembled WGS sequence"/>
</dbReference>
<sequence length="353" mass="39366">MIVARKEIGDLESIRQKLENWLPEKLPGAAQVHLNELTFPEESGESSVTLLLNAKVDGQPMRFVCRMKPLNNPLFADYDLMLQYRLMEIAGANGVPVPELVAYEPDTTLVGCDFYVMHFTDGLIPSDNPPYAFGSWVTELSAQQRSQMWRNGLEVLAQIHSIDMSAYDTPSLPRSVDGQSILQHEIDKFAAIADDNVATSLAPIVLEGLECVKANAPESGSVRLCWGDARVGNVIWKDLQPAAVIDWEMASLCDPLMDLSWWYWVDYANSVGLGVKRLSGLPDRPELYQQWQALTGLSTENSLYYDLFNVVRFAIILEKKFLEVGLAADMGGEKSYASALVAPLLDEYRLQSQ</sequence>
<keyword evidence="3" id="KW-1185">Reference proteome</keyword>
<proteinExistence type="predicted"/>
<dbReference type="InterPro" id="IPR002575">
    <property type="entry name" value="Aminoglycoside_PTrfase"/>
</dbReference>
<evidence type="ECO:0000313" key="3">
    <source>
        <dbReference type="Proteomes" id="UP000235005"/>
    </source>
</evidence>
<feature type="domain" description="Aminoglycoside phosphotransferase" evidence="1">
    <location>
        <begin position="58"/>
        <end position="265"/>
    </location>
</feature>
<name>A0A2N5X2V0_9GAMM</name>
<protein>
    <submittedName>
        <fullName evidence="2">Phosphotransferase family protein</fullName>
    </submittedName>
</protein>
<evidence type="ECO:0000313" key="2">
    <source>
        <dbReference type="EMBL" id="PLW68816.1"/>
    </source>
</evidence>
<dbReference type="InterPro" id="IPR011009">
    <property type="entry name" value="Kinase-like_dom_sf"/>
</dbReference>
<accession>A0A2N5X2V0</accession>
<dbReference type="PANTHER" id="PTHR21310:SF40">
    <property type="entry name" value="AMINOGLYCOSIDE PHOSPHOTRANSFERASE DOMAIN-CONTAINING PROTEIN-RELATED"/>
    <property type="match status" value="1"/>
</dbReference>
<dbReference type="Pfam" id="PF01636">
    <property type="entry name" value="APH"/>
    <property type="match status" value="1"/>
</dbReference>
<dbReference type="Gene3D" id="3.30.200.20">
    <property type="entry name" value="Phosphorylase Kinase, domain 1"/>
    <property type="match status" value="1"/>
</dbReference>
<dbReference type="CDD" id="cd05154">
    <property type="entry name" value="ACAD10_11_N-like"/>
    <property type="match status" value="1"/>
</dbReference>
<dbReference type="SUPFAM" id="SSF56112">
    <property type="entry name" value="Protein kinase-like (PK-like)"/>
    <property type="match status" value="1"/>
</dbReference>
<dbReference type="InterPro" id="IPR051678">
    <property type="entry name" value="AGP_Transferase"/>
</dbReference>
<dbReference type="InterPro" id="IPR041726">
    <property type="entry name" value="ACAD10_11_N"/>
</dbReference>
<dbReference type="GO" id="GO:0016740">
    <property type="term" value="F:transferase activity"/>
    <property type="evidence" value="ECO:0007669"/>
    <property type="project" value="UniProtKB-KW"/>
</dbReference>
<reference evidence="2 3" key="1">
    <citation type="submission" date="2018-01" db="EMBL/GenBank/DDBJ databases">
        <title>The draft genome sequence of Halioglobus lutimaris HF004.</title>
        <authorList>
            <person name="Du Z.-J."/>
            <person name="Shi M.-J."/>
        </authorList>
    </citation>
    <scope>NUCLEOTIDE SEQUENCE [LARGE SCALE GENOMIC DNA]</scope>
    <source>
        <strain evidence="2 3">HF004</strain>
    </source>
</reference>
<organism evidence="2 3">
    <name type="scientific">Pseudohalioglobus lutimaris</name>
    <dbReference type="NCBI Taxonomy" id="1737061"/>
    <lineage>
        <taxon>Bacteria</taxon>
        <taxon>Pseudomonadati</taxon>
        <taxon>Pseudomonadota</taxon>
        <taxon>Gammaproteobacteria</taxon>
        <taxon>Cellvibrionales</taxon>
        <taxon>Halieaceae</taxon>
        <taxon>Pseudohalioglobus</taxon>
    </lineage>
</organism>
<comment type="caution">
    <text evidence="2">The sequence shown here is derived from an EMBL/GenBank/DDBJ whole genome shotgun (WGS) entry which is preliminary data.</text>
</comment>
<dbReference type="EMBL" id="PKUS01000011">
    <property type="protein sequence ID" value="PLW68816.1"/>
    <property type="molecule type" value="Genomic_DNA"/>
</dbReference>
<dbReference type="PANTHER" id="PTHR21310">
    <property type="entry name" value="AMINOGLYCOSIDE PHOSPHOTRANSFERASE-RELATED-RELATED"/>
    <property type="match status" value="1"/>
</dbReference>
<dbReference type="Gene3D" id="3.90.1200.10">
    <property type="match status" value="1"/>
</dbReference>
<gene>
    <name evidence="2" type="ORF">C0039_11130</name>
</gene>
<dbReference type="AlphaFoldDB" id="A0A2N5X2V0"/>
<keyword evidence="2" id="KW-0808">Transferase</keyword>
<evidence type="ECO:0000259" key="1">
    <source>
        <dbReference type="Pfam" id="PF01636"/>
    </source>
</evidence>